<dbReference type="Pfam" id="PF06766">
    <property type="entry name" value="Hydrophobin_2"/>
    <property type="match status" value="1"/>
</dbReference>
<dbReference type="Gene3D" id="3.20.120.10">
    <property type="entry name" value="Hydrophobin"/>
    <property type="match status" value="1"/>
</dbReference>
<reference evidence="4" key="1">
    <citation type="submission" date="2021-02" db="EMBL/GenBank/DDBJ databases">
        <title>Genome sequence Cadophora malorum strain M34.</title>
        <authorList>
            <person name="Stefanovic E."/>
            <person name="Vu D."/>
            <person name="Scully C."/>
            <person name="Dijksterhuis J."/>
            <person name="Roader J."/>
            <person name="Houbraken J."/>
        </authorList>
    </citation>
    <scope>NUCLEOTIDE SEQUENCE</scope>
    <source>
        <strain evidence="4">M34</strain>
    </source>
</reference>
<protein>
    <recommendedName>
        <fullName evidence="6">Hydrophobin</fullName>
    </recommendedName>
</protein>
<dbReference type="AlphaFoldDB" id="A0A8H7TEU2"/>
<keyword evidence="2" id="KW-1015">Disulfide bond</keyword>
<dbReference type="EMBL" id="JAFJYH010000151">
    <property type="protein sequence ID" value="KAG4417561.1"/>
    <property type="molecule type" value="Genomic_DNA"/>
</dbReference>
<evidence type="ECO:0000313" key="4">
    <source>
        <dbReference type="EMBL" id="KAG4417561.1"/>
    </source>
</evidence>
<accession>A0A8H7TEU2</accession>
<evidence type="ECO:0000313" key="5">
    <source>
        <dbReference type="Proteomes" id="UP000664132"/>
    </source>
</evidence>
<dbReference type="CDD" id="cd23508">
    <property type="entry name" value="hydrophobin_II"/>
    <property type="match status" value="1"/>
</dbReference>
<dbReference type="PANTHER" id="PTHR42341">
    <property type="entry name" value="HYDROPHOBIN"/>
    <property type="match status" value="1"/>
</dbReference>
<organism evidence="4 5">
    <name type="scientific">Cadophora malorum</name>
    <dbReference type="NCBI Taxonomy" id="108018"/>
    <lineage>
        <taxon>Eukaryota</taxon>
        <taxon>Fungi</taxon>
        <taxon>Dikarya</taxon>
        <taxon>Ascomycota</taxon>
        <taxon>Pezizomycotina</taxon>
        <taxon>Leotiomycetes</taxon>
        <taxon>Helotiales</taxon>
        <taxon>Ploettnerulaceae</taxon>
        <taxon>Cadophora</taxon>
    </lineage>
</organism>
<dbReference type="InterPro" id="IPR010636">
    <property type="entry name" value="Class_II_hydrophobin"/>
</dbReference>
<sequence>MRTSFSTIFALSGLVASVIAHPAFLAERQLPVCSSGSPLCCDVDVLGVADLDCITPPASPTNVTDFNAICADIGKIDMCCILPILEQGILCSEPV</sequence>
<proteinExistence type="inferred from homology"/>
<dbReference type="SUPFAM" id="SSF101751">
    <property type="entry name" value="Hydrophobin II, HfbII"/>
    <property type="match status" value="1"/>
</dbReference>
<dbReference type="PANTHER" id="PTHR42341:SF1">
    <property type="entry name" value="HYDROPHOBIN"/>
    <property type="match status" value="1"/>
</dbReference>
<name>A0A8H7TEU2_9HELO</name>
<evidence type="ECO:0000256" key="2">
    <source>
        <dbReference type="ARBA" id="ARBA00023157"/>
    </source>
</evidence>
<dbReference type="GO" id="GO:0005576">
    <property type="term" value="C:extracellular region"/>
    <property type="evidence" value="ECO:0007669"/>
    <property type="project" value="InterPro"/>
</dbReference>
<evidence type="ECO:0000256" key="3">
    <source>
        <dbReference type="SAM" id="SignalP"/>
    </source>
</evidence>
<gene>
    <name evidence="4" type="ORF">IFR04_009291</name>
</gene>
<comment type="similarity">
    <text evidence="1">Belongs to the cerato-ulmin hydrophobin family.</text>
</comment>
<comment type="caution">
    <text evidence="4">The sequence shown here is derived from an EMBL/GenBank/DDBJ whole genome shotgun (WGS) entry which is preliminary data.</text>
</comment>
<feature type="signal peptide" evidence="3">
    <location>
        <begin position="1"/>
        <end position="20"/>
    </location>
</feature>
<evidence type="ECO:0008006" key="6">
    <source>
        <dbReference type="Google" id="ProtNLM"/>
    </source>
</evidence>
<evidence type="ECO:0000256" key="1">
    <source>
        <dbReference type="ARBA" id="ARBA00009576"/>
    </source>
</evidence>
<feature type="chain" id="PRO_5034874002" description="Hydrophobin" evidence="3">
    <location>
        <begin position="21"/>
        <end position="95"/>
    </location>
</feature>
<keyword evidence="5" id="KW-1185">Reference proteome</keyword>
<dbReference type="InterPro" id="IPR036686">
    <property type="entry name" value="Class_II_Hydrophobin_sf"/>
</dbReference>
<dbReference type="Proteomes" id="UP000664132">
    <property type="component" value="Unassembled WGS sequence"/>
</dbReference>
<dbReference type="OrthoDB" id="4500971at2759"/>
<keyword evidence="3" id="KW-0732">Signal</keyword>